<evidence type="ECO:0000259" key="4">
    <source>
        <dbReference type="Pfam" id="PF18962"/>
    </source>
</evidence>
<dbReference type="InterPro" id="IPR036278">
    <property type="entry name" value="Sialidase_sf"/>
</dbReference>
<gene>
    <name evidence="5" type="ORF">DZ858_10440</name>
</gene>
<dbReference type="Proteomes" id="UP000261082">
    <property type="component" value="Unassembled WGS sequence"/>
</dbReference>
<evidence type="ECO:0000313" key="6">
    <source>
        <dbReference type="Proteomes" id="UP000261082"/>
    </source>
</evidence>
<evidence type="ECO:0000256" key="2">
    <source>
        <dbReference type="ARBA" id="ARBA00022737"/>
    </source>
</evidence>
<dbReference type="NCBIfam" id="TIGR04183">
    <property type="entry name" value="Por_Secre_tail"/>
    <property type="match status" value="1"/>
</dbReference>
<feature type="domain" description="Sortilin N-terminal" evidence="3">
    <location>
        <begin position="173"/>
        <end position="296"/>
    </location>
</feature>
<evidence type="ECO:0000259" key="3">
    <source>
        <dbReference type="Pfam" id="PF15902"/>
    </source>
</evidence>
<dbReference type="AlphaFoldDB" id="A0A3E1Q6A2"/>
<dbReference type="GO" id="GO:0010411">
    <property type="term" value="P:xyloglucan metabolic process"/>
    <property type="evidence" value="ECO:0007669"/>
    <property type="project" value="TreeGrafter"/>
</dbReference>
<dbReference type="RefSeq" id="WP_117159611.1">
    <property type="nucleotide sequence ID" value="NZ_QVID01000002.1"/>
</dbReference>
<dbReference type="Gene3D" id="2.130.10.10">
    <property type="entry name" value="YVTN repeat-like/Quinoprotein amine dehydrogenase"/>
    <property type="match status" value="4"/>
</dbReference>
<comment type="caution">
    <text evidence="5">The sequence shown here is derived from an EMBL/GenBank/DDBJ whole genome shotgun (WGS) entry which is preliminary data.</text>
</comment>
<dbReference type="CDD" id="cd15482">
    <property type="entry name" value="Sialidase_non-viral"/>
    <property type="match status" value="1"/>
</dbReference>
<dbReference type="EMBL" id="QVID01000002">
    <property type="protein sequence ID" value="RFN57663.1"/>
    <property type="molecule type" value="Genomic_DNA"/>
</dbReference>
<keyword evidence="2" id="KW-0677">Repeat</keyword>
<dbReference type="OrthoDB" id="9757947at2"/>
<dbReference type="PANTHER" id="PTHR43739:SF5">
    <property type="entry name" value="EXO-ALPHA-SIALIDASE"/>
    <property type="match status" value="1"/>
</dbReference>
<protein>
    <submittedName>
        <fullName evidence="5">T9SS C-terminal target domain-containing protein</fullName>
    </submittedName>
</protein>
<dbReference type="PANTHER" id="PTHR43739">
    <property type="entry name" value="XYLOGLUCANASE (EUROFUNG)"/>
    <property type="match status" value="1"/>
</dbReference>
<organism evidence="5 6">
    <name type="scientific">Marixanthomonas ophiurae</name>
    <dbReference type="NCBI Taxonomy" id="387659"/>
    <lineage>
        <taxon>Bacteria</taxon>
        <taxon>Pseudomonadati</taxon>
        <taxon>Bacteroidota</taxon>
        <taxon>Flavobacteriia</taxon>
        <taxon>Flavobacteriales</taxon>
        <taxon>Flavobacteriaceae</taxon>
        <taxon>Marixanthomonas</taxon>
    </lineage>
</organism>
<dbReference type="InterPro" id="IPR052025">
    <property type="entry name" value="Xyloglucanase_GH74"/>
</dbReference>
<name>A0A3E1Q6A2_9FLAO</name>
<reference evidence="5 6" key="1">
    <citation type="journal article" date="2007" name="Int. J. Syst. Evol. Microbiol.">
        <title>Marixanthomonas ophiurae gen. nov., sp. nov., a marine bacterium of the family Flavobacteriaceae isolated from a deep-sea brittle star.</title>
        <authorList>
            <person name="Romanenko L.A."/>
            <person name="Uchino M."/>
            <person name="Frolova G.M."/>
            <person name="Mikhailov V.V."/>
        </authorList>
    </citation>
    <scope>NUCLEOTIDE SEQUENCE [LARGE SCALE GENOMIC DNA]</scope>
    <source>
        <strain evidence="5 6">KMM 3046</strain>
    </source>
</reference>
<dbReference type="InterPro" id="IPR031778">
    <property type="entry name" value="Sortilin_N"/>
</dbReference>
<accession>A0A3E1Q6A2</accession>
<dbReference type="SUPFAM" id="SSF50939">
    <property type="entry name" value="Sialidases"/>
    <property type="match status" value="2"/>
</dbReference>
<evidence type="ECO:0000313" key="5">
    <source>
        <dbReference type="EMBL" id="RFN57663.1"/>
    </source>
</evidence>
<sequence>MKTFYFLLLVAISSILTYILVFSETEPEARVNETEAYFEEYPSDWMYYQRAYPDNYIDVSALQKAKTRVKSIVNNRNQNGSDWTLAGPLNTGGRITDVAISPDSDDVLYVAAATGGIFKTTDQGANWTPIFDEVGPMSIGDLAIAPSNADIIYVGTGEANGSSNSGAFFGDGIYRSNDAGATWSNIGLAESQHIGRIAVDPTNPDRLFVAATGTLYGHNPERGVYRTTNGGTDWEQVLHVTDSTAAIDVAMNPQNTDILYAAMWERTRQPWQRDYAGVTSVIHRSMDGGDTWEELGASNGLPAASTQTGRIGLAVSASDPSTLYARFTTDEITNEFNGLYKSTDNGDTWNLVTLGALTGIDSSFGWYFGNVRIDPTDPETVWVIGFQLARSNNSGDSWSNISGMHVDHHALEYSTNNNDFLLAGNDGGAYISQNGGNNWTKFENLPITQFYNIEVDNLAPQNLYGGTQDNNTIRTTTASTDDWEAVWGGDGFHVGIDPVDNNYIYVESQYGNLGRSTNGGATFSGATSGISGSDRNNWNTPVVISPFNTEMVYYGTQRLYSSTHAEFWSPISPDLTNGQHPSGSLTYGTLTAIAPSYLNLETIYTGSDDGNVNVTFDGGDTWENISASLPDRYVTSVAISPSDDMVAYVTFSGYNRLDYTPHVFKTEDGGQNWVDISGNLPEIPVNDLIITADESLLFVATDVNVWYSENNGANWTVLGNELPMTLTRDLKMHEPTQTLYAGTYGRSIHSYDISTIVLGTENFTTTEEEVTLYPVPATTELNIRHSLTSEGTITVYDNTGRSVKNLFSGSLEASSQQSFSIADLPSGIYFIRIVSKGNTISKQFVVK</sequence>
<dbReference type="Pfam" id="PF15902">
    <property type="entry name" value="Sortilin-Vps10"/>
    <property type="match status" value="1"/>
</dbReference>
<dbReference type="InterPro" id="IPR026444">
    <property type="entry name" value="Secre_tail"/>
</dbReference>
<evidence type="ECO:0000256" key="1">
    <source>
        <dbReference type="ARBA" id="ARBA00022729"/>
    </source>
</evidence>
<dbReference type="InterPro" id="IPR015943">
    <property type="entry name" value="WD40/YVTN_repeat-like_dom_sf"/>
</dbReference>
<proteinExistence type="predicted"/>
<keyword evidence="6" id="KW-1185">Reference proteome</keyword>
<dbReference type="SUPFAM" id="SSF110296">
    <property type="entry name" value="Oligoxyloglucan reducing end-specific cellobiohydrolase"/>
    <property type="match status" value="1"/>
</dbReference>
<feature type="domain" description="Secretion system C-terminal sorting" evidence="4">
    <location>
        <begin position="772"/>
        <end position="846"/>
    </location>
</feature>
<keyword evidence="1" id="KW-0732">Signal</keyword>
<dbReference type="Pfam" id="PF18962">
    <property type="entry name" value="Por_Secre_tail"/>
    <property type="match status" value="1"/>
</dbReference>